<reference evidence="1" key="1">
    <citation type="submission" date="2022-08" db="EMBL/GenBank/DDBJ databases">
        <authorList>
            <person name="Kallberg Y."/>
            <person name="Tangrot J."/>
            <person name="Rosling A."/>
        </authorList>
    </citation>
    <scope>NUCLEOTIDE SEQUENCE</scope>
    <source>
        <strain evidence="1">Wild A</strain>
    </source>
</reference>
<comment type="caution">
    <text evidence="1">The sequence shown here is derived from an EMBL/GenBank/DDBJ whole genome shotgun (WGS) entry which is preliminary data.</text>
</comment>
<protein>
    <submittedName>
        <fullName evidence="1">19995_t:CDS:1</fullName>
    </submittedName>
</protein>
<dbReference type="EMBL" id="CAMKVN010000306">
    <property type="protein sequence ID" value="CAI2166451.1"/>
    <property type="molecule type" value="Genomic_DNA"/>
</dbReference>
<keyword evidence="2" id="KW-1185">Reference proteome</keyword>
<organism evidence="1 2">
    <name type="scientific">Funneliformis geosporum</name>
    <dbReference type="NCBI Taxonomy" id="1117311"/>
    <lineage>
        <taxon>Eukaryota</taxon>
        <taxon>Fungi</taxon>
        <taxon>Fungi incertae sedis</taxon>
        <taxon>Mucoromycota</taxon>
        <taxon>Glomeromycotina</taxon>
        <taxon>Glomeromycetes</taxon>
        <taxon>Glomerales</taxon>
        <taxon>Glomeraceae</taxon>
        <taxon>Funneliformis</taxon>
    </lineage>
</organism>
<name>A0A9W4SEG0_9GLOM</name>
<evidence type="ECO:0000313" key="2">
    <source>
        <dbReference type="Proteomes" id="UP001153678"/>
    </source>
</evidence>
<evidence type="ECO:0000313" key="1">
    <source>
        <dbReference type="EMBL" id="CAI2166451.1"/>
    </source>
</evidence>
<proteinExistence type="predicted"/>
<gene>
    <name evidence="1" type="ORF">FWILDA_LOCUS2580</name>
</gene>
<dbReference type="AlphaFoldDB" id="A0A9W4SEG0"/>
<dbReference type="Proteomes" id="UP001153678">
    <property type="component" value="Unassembled WGS sequence"/>
</dbReference>
<accession>A0A9W4SEG0</accession>
<sequence length="88" mass="10232">MAQSFENSGVESACFSAESTTESTLTTAAGIHADKNNENEQSNEYKNYLFKIIILPSTMERYEAKDNQQFLTVIDKQRKLWTHWIFQY</sequence>
<dbReference type="OrthoDB" id="2308321at2759"/>